<evidence type="ECO:0000256" key="6">
    <source>
        <dbReference type="ARBA" id="ARBA00023065"/>
    </source>
</evidence>
<evidence type="ECO:0000256" key="7">
    <source>
        <dbReference type="ARBA" id="ARBA00023136"/>
    </source>
</evidence>
<evidence type="ECO:0000256" key="8">
    <source>
        <dbReference type="ARBA" id="ARBA00023196"/>
    </source>
</evidence>
<evidence type="ECO:0000256" key="2">
    <source>
        <dbReference type="ARBA" id="ARBA00004170"/>
    </source>
</evidence>
<evidence type="ECO:0000256" key="1">
    <source>
        <dbReference type="ARBA" id="ARBA00003456"/>
    </source>
</evidence>
<accession>A0A840CBT3</accession>
<sequence length="290" mass="30609">MTRPEEIRDRMANIREIESIVSTLRALAVAHQLEARAHLEAIRAHEAIVAQALSAVLSGADAGGPKPTGEPGLTIVVGAAQGFSGAFGERMADAAMAEVAGGAELMVIGGRTLSAIVERGQIPVWSTEMAPHALEVPALASRLSDILFERLGKTSGAPVTLLFADPATADPAPIRRTLFPFDFSRFPPLHGSPPLTTLSASALVSALVEEYVFAELCEALMLGFSAENAARAAAMSRAQSNVKRIATDLKVAFQRARQEQMTTEIIELSTTTGEQARAGPGGHPEPRQDL</sequence>
<dbReference type="InterPro" id="IPR035968">
    <property type="entry name" value="ATP_synth_F1_ATPase_gsu"/>
</dbReference>
<dbReference type="Pfam" id="PF00231">
    <property type="entry name" value="ATP-synt"/>
    <property type="match status" value="1"/>
</dbReference>
<dbReference type="Gene3D" id="1.10.287.80">
    <property type="entry name" value="ATP synthase, gamma subunit, helix hairpin domain"/>
    <property type="match status" value="1"/>
</dbReference>
<dbReference type="PRINTS" id="PR00126">
    <property type="entry name" value="ATPASEGAMMA"/>
</dbReference>
<dbReference type="SUPFAM" id="SSF52943">
    <property type="entry name" value="ATP synthase (F1-ATPase), gamma subunit"/>
    <property type="match status" value="1"/>
</dbReference>
<keyword evidence="9" id="KW-0066">ATP synthesis</keyword>
<dbReference type="InterPro" id="IPR000131">
    <property type="entry name" value="ATP_synth_F1_gsu"/>
</dbReference>
<dbReference type="Proteomes" id="UP000585681">
    <property type="component" value="Unassembled WGS sequence"/>
</dbReference>
<keyword evidence="5" id="KW-0375">Hydrogen ion transport</keyword>
<keyword evidence="8" id="KW-0139">CF(1)</keyword>
<dbReference type="EMBL" id="JACIEQ010000001">
    <property type="protein sequence ID" value="MBB4020286.1"/>
    <property type="molecule type" value="Genomic_DNA"/>
</dbReference>
<evidence type="ECO:0000256" key="10">
    <source>
        <dbReference type="SAM" id="MobiDB-lite"/>
    </source>
</evidence>
<feature type="region of interest" description="Disordered" evidence="10">
    <location>
        <begin position="268"/>
        <end position="290"/>
    </location>
</feature>
<evidence type="ECO:0000313" key="11">
    <source>
        <dbReference type="EMBL" id="MBB4020286.1"/>
    </source>
</evidence>
<comment type="subcellular location">
    <subcellularLocation>
        <location evidence="2">Membrane</location>
        <topology evidence="2">Peripheral membrane protein</topology>
    </subcellularLocation>
</comment>
<organism evidence="11 12">
    <name type="scientific">Actibacterium naphthalenivorans</name>
    <dbReference type="NCBI Taxonomy" id="1614693"/>
    <lineage>
        <taxon>Bacteria</taxon>
        <taxon>Pseudomonadati</taxon>
        <taxon>Pseudomonadota</taxon>
        <taxon>Alphaproteobacteria</taxon>
        <taxon>Rhodobacterales</taxon>
        <taxon>Roseobacteraceae</taxon>
        <taxon>Actibacterium</taxon>
    </lineage>
</organism>
<dbReference type="GO" id="GO:0045259">
    <property type="term" value="C:proton-transporting ATP synthase complex"/>
    <property type="evidence" value="ECO:0007669"/>
    <property type="project" value="UniProtKB-KW"/>
</dbReference>
<dbReference type="Gene3D" id="3.40.1380.10">
    <property type="match status" value="1"/>
</dbReference>
<evidence type="ECO:0000313" key="12">
    <source>
        <dbReference type="Proteomes" id="UP000585681"/>
    </source>
</evidence>
<evidence type="ECO:0000256" key="3">
    <source>
        <dbReference type="ARBA" id="ARBA00007681"/>
    </source>
</evidence>
<dbReference type="AlphaFoldDB" id="A0A840CBT3"/>
<dbReference type="GO" id="GO:0046933">
    <property type="term" value="F:proton-transporting ATP synthase activity, rotational mechanism"/>
    <property type="evidence" value="ECO:0007669"/>
    <property type="project" value="InterPro"/>
</dbReference>
<protein>
    <submittedName>
        <fullName evidence="11">F-type H+-transporting ATPase subunit gamma</fullName>
    </submittedName>
</protein>
<keyword evidence="12" id="KW-1185">Reference proteome</keyword>
<comment type="function">
    <text evidence="1">Produces ATP from ADP in the presence of a proton gradient across the membrane. The gamma chain is believed to be important in regulating ATPase activity and the flow of protons through the CF(0) complex.</text>
</comment>
<dbReference type="RefSeq" id="WP_054538550.1">
    <property type="nucleotide sequence ID" value="NZ_JACIEQ010000001.1"/>
</dbReference>
<evidence type="ECO:0000256" key="9">
    <source>
        <dbReference type="ARBA" id="ARBA00023310"/>
    </source>
</evidence>
<comment type="similarity">
    <text evidence="3">Belongs to the ATPase gamma chain family.</text>
</comment>
<name>A0A840CBT3_9RHOB</name>
<reference evidence="11" key="1">
    <citation type="submission" date="2020-08" db="EMBL/GenBank/DDBJ databases">
        <title>Genomic Encyclopedia of Type Strains, Phase IV (KMG-IV): sequencing the most valuable type-strain genomes for metagenomic binning, comparative biology and taxonomic classification.</title>
        <authorList>
            <person name="Goeker M."/>
        </authorList>
    </citation>
    <scope>NUCLEOTIDE SEQUENCE [LARGE SCALE GENOMIC DNA]</scope>
    <source>
        <strain evidence="11">DSM 105040</strain>
    </source>
</reference>
<keyword evidence="7" id="KW-0472">Membrane</keyword>
<evidence type="ECO:0000256" key="5">
    <source>
        <dbReference type="ARBA" id="ARBA00022781"/>
    </source>
</evidence>
<comment type="caution">
    <text evidence="11">The sequence shown here is derived from an EMBL/GenBank/DDBJ whole genome shotgun (WGS) entry which is preliminary data.</text>
</comment>
<gene>
    <name evidence="11" type="ORF">GGR17_000077</name>
</gene>
<proteinExistence type="inferred from homology"/>
<keyword evidence="6" id="KW-0406">Ion transport</keyword>
<evidence type="ECO:0000256" key="4">
    <source>
        <dbReference type="ARBA" id="ARBA00022448"/>
    </source>
</evidence>
<keyword evidence="4" id="KW-0813">Transport</keyword>